<evidence type="ECO:0000313" key="2">
    <source>
        <dbReference type="EMBL" id="KRR10837.1"/>
    </source>
</evidence>
<dbReference type="Proteomes" id="UP000050863">
    <property type="component" value="Unassembled WGS sequence"/>
</dbReference>
<dbReference type="EMBL" id="LLXZ01000054">
    <property type="protein sequence ID" value="KRR10837.1"/>
    <property type="molecule type" value="Genomic_DNA"/>
</dbReference>
<gene>
    <name evidence="2" type="ORF">CQ12_21455</name>
</gene>
<evidence type="ECO:0000313" key="3">
    <source>
        <dbReference type="Proteomes" id="UP000050863"/>
    </source>
</evidence>
<reference evidence="2 3" key="1">
    <citation type="submission" date="2014-03" db="EMBL/GenBank/DDBJ databases">
        <title>Bradyrhizobium valentinum sp. nov., isolated from effective nodules of Lupinus mariae-josephae, a lupine endemic of basic-lime soils in Eastern Spain.</title>
        <authorList>
            <person name="Duran D."/>
            <person name="Rey L."/>
            <person name="Navarro A."/>
            <person name="Busquets A."/>
            <person name="Imperial J."/>
            <person name="Ruiz-Argueso T."/>
        </authorList>
    </citation>
    <scope>NUCLEOTIDE SEQUENCE [LARGE SCALE GENOMIC DNA]</scope>
    <source>
        <strain evidence="2 3">PAC68</strain>
    </source>
</reference>
<dbReference type="AlphaFoldDB" id="A0A0R3LYY1"/>
<comment type="caution">
    <text evidence="2">The sequence shown here is derived from an EMBL/GenBank/DDBJ whole genome shotgun (WGS) entry which is preliminary data.</text>
</comment>
<evidence type="ECO:0000256" key="1">
    <source>
        <dbReference type="SAM" id="MobiDB-lite"/>
    </source>
</evidence>
<accession>A0A0R3LYY1</accession>
<dbReference type="RefSeq" id="WP_057834844.1">
    <property type="nucleotide sequence ID" value="NZ_LLXZ01000054.1"/>
</dbReference>
<feature type="region of interest" description="Disordered" evidence="1">
    <location>
        <begin position="74"/>
        <end position="116"/>
    </location>
</feature>
<protein>
    <submittedName>
        <fullName evidence="2">Uncharacterized protein</fullName>
    </submittedName>
</protein>
<organism evidence="2 3">
    <name type="scientific">Bradyrhizobium jicamae</name>
    <dbReference type="NCBI Taxonomy" id="280332"/>
    <lineage>
        <taxon>Bacteria</taxon>
        <taxon>Pseudomonadati</taxon>
        <taxon>Pseudomonadota</taxon>
        <taxon>Alphaproteobacteria</taxon>
        <taxon>Hyphomicrobiales</taxon>
        <taxon>Nitrobacteraceae</taxon>
        <taxon>Bradyrhizobium</taxon>
    </lineage>
</organism>
<name>A0A0R3LYY1_9BRAD</name>
<proteinExistence type="predicted"/>
<dbReference type="STRING" id="280332.CQ12_21455"/>
<sequence length="116" mass="12075">MPRIKIAAREDRAAAVRADTIEECAKLVEPKGPRPCDCEPFGCYCHNNGDAAAVAAWDADMATAAMIRGLSTSEPDKGATIWIGDGDPPSGHNAPTGHDASTGQRIFVGSGDPPND</sequence>
<keyword evidence="3" id="KW-1185">Reference proteome</keyword>